<evidence type="ECO:0000313" key="6">
    <source>
        <dbReference type="EMBL" id="TFY65716.1"/>
    </source>
</evidence>
<evidence type="ECO:0000313" key="7">
    <source>
        <dbReference type="Proteomes" id="UP000298327"/>
    </source>
</evidence>
<sequence length="510" mass="57246">MPHSETPFKIAVPDDALALLHQKLAFTRLPDELDEAGWEYGAPLADVKRLVARWRDGSEVETAVPLLFVHGWPGSFLEVRKILPLLTRASKEHPSFHVVAFSLPGYGFSEGAHKKGFSMPQYAELANKLMLALGYEEYVMQGGDWGHLITRHNAAMNGPKHVKAWHSNIAYPSPPSLLWNPLQIIQYLMSWYSAEEKAGLERTQKWMKTGQGYMVEQSTKPQTLGYSLADSPVGLLAWIYEKLATLIDEYLWEDDEILTWISIYWFSRDGPAASIRIYYEVIQANQAENMPWSSIPLGLSHFPKEVVALPKSWSGRVGNVVLEVSHDSGGHFAAHEKPEQLVGDLRKMFGKGGPAFGAVPGRSGRTLEGTTKFIRDDLQVTCLRHNSRGNMRHDSPESMAVVEQYKNHSSRLLASQPTMSNSSETPFKIAIPDDALALLSQKLALTRLPDELDEAGWQYGVPLADVKRLVARWKDGYDWRAHEAKLNAELPMFTRDISVEGFGSLNIHYI</sequence>
<dbReference type="GO" id="GO:0097176">
    <property type="term" value="P:epoxide metabolic process"/>
    <property type="evidence" value="ECO:0007669"/>
    <property type="project" value="TreeGrafter"/>
</dbReference>
<name>A0A4Y9YT24_9AGAM</name>
<evidence type="ECO:0000256" key="3">
    <source>
        <dbReference type="ARBA" id="ARBA00022801"/>
    </source>
</evidence>
<feature type="domain" description="Epoxide hydrolase N-terminal" evidence="5">
    <location>
        <begin position="425"/>
        <end position="510"/>
    </location>
</feature>
<dbReference type="Gene3D" id="3.40.50.1820">
    <property type="entry name" value="alpha/beta hydrolase"/>
    <property type="match status" value="2"/>
</dbReference>
<dbReference type="InterPro" id="IPR029058">
    <property type="entry name" value="AB_hydrolase_fold"/>
</dbReference>
<protein>
    <recommendedName>
        <fullName evidence="8">Epoxide hydrolase N-terminal domain-containing protein</fullName>
    </recommendedName>
</protein>
<dbReference type="SUPFAM" id="SSF53474">
    <property type="entry name" value="alpha/beta-Hydrolases"/>
    <property type="match status" value="2"/>
</dbReference>
<accession>A0A4Y9YT24</accession>
<dbReference type="Pfam" id="PF06441">
    <property type="entry name" value="EHN"/>
    <property type="match status" value="2"/>
</dbReference>
<dbReference type="GO" id="GO:0004301">
    <property type="term" value="F:epoxide hydrolase activity"/>
    <property type="evidence" value="ECO:0007669"/>
    <property type="project" value="TreeGrafter"/>
</dbReference>
<reference evidence="6 7" key="1">
    <citation type="submission" date="2019-02" db="EMBL/GenBank/DDBJ databases">
        <title>Genome sequencing of the rare red list fungi Dentipellis fragilis.</title>
        <authorList>
            <person name="Buettner E."/>
            <person name="Kellner H."/>
        </authorList>
    </citation>
    <scope>NUCLEOTIDE SEQUENCE [LARGE SCALE GENOMIC DNA]</scope>
    <source>
        <strain evidence="6 7">DSM 105465</strain>
    </source>
</reference>
<comment type="similarity">
    <text evidence="1">Belongs to the peptidase S33 family.</text>
</comment>
<organism evidence="6 7">
    <name type="scientific">Dentipellis fragilis</name>
    <dbReference type="NCBI Taxonomy" id="205917"/>
    <lineage>
        <taxon>Eukaryota</taxon>
        <taxon>Fungi</taxon>
        <taxon>Dikarya</taxon>
        <taxon>Basidiomycota</taxon>
        <taxon>Agaricomycotina</taxon>
        <taxon>Agaricomycetes</taxon>
        <taxon>Russulales</taxon>
        <taxon>Hericiaceae</taxon>
        <taxon>Dentipellis</taxon>
    </lineage>
</organism>
<dbReference type="PANTHER" id="PTHR21661:SF35">
    <property type="entry name" value="EPOXIDE HYDROLASE"/>
    <property type="match status" value="1"/>
</dbReference>
<dbReference type="PANTHER" id="PTHR21661">
    <property type="entry name" value="EPOXIDE HYDROLASE 1-RELATED"/>
    <property type="match status" value="1"/>
</dbReference>
<keyword evidence="7" id="KW-1185">Reference proteome</keyword>
<dbReference type="STRING" id="205917.A0A4Y9YT24"/>
<dbReference type="OrthoDB" id="7130006at2759"/>
<dbReference type="AlphaFoldDB" id="A0A4Y9YT24"/>
<evidence type="ECO:0000259" key="5">
    <source>
        <dbReference type="Pfam" id="PF06441"/>
    </source>
</evidence>
<comment type="caution">
    <text evidence="6">The sequence shown here is derived from an EMBL/GenBank/DDBJ whole genome shotgun (WGS) entry which is preliminary data.</text>
</comment>
<dbReference type="Proteomes" id="UP000298327">
    <property type="component" value="Unassembled WGS sequence"/>
</dbReference>
<evidence type="ECO:0008006" key="8">
    <source>
        <dbReference type="Google" id="ProtNLM"/>
    </source>
</evidence>
<dbReference type="InterPro" id="IPR010497">
    <property type="entry name" value="Epoxide_hydro_N"/>
</dbReference>
<feature type="non-terminal residue" evidence="6">
    <location>
        <position position="510"/>
    </location>
</feature>
<evidence type="ECO:0000259" key="4">
    <source>
        <dbReference type="Pfam" id="PF00561"/>
    </source>
</evidence>
<feature type="domain" description="AB hydrolase-1" evidence="4">
    <location>
        <begin position="65"/>
        <end position="178"/>
    </location>
</feature>
<keyword evidence="3" id="KW-0378">Hydrolase</keyword>
<proteinExistence type="inferred from homology"/>
<dbReference type="InterPro" id="IPR000639">
    <property type="entry name" value="Epox_hydrolase-like"/>
</dbReference>
<evidence type="ECO:0000256" key="1">
    <source>
        <dbReference type="ARBA" id="ARBA00010088"/>
    </source>
</evidence>
<keyword evidence="2" id="KW-0058">Aromatic hydrocarbons catabolism</keyword>
<dbReference type="EMBL" id="SEOQ01000315">
    <property type="protein sequence ID" value="TFY65716.1"/>
    <property type="molecule type" value="Genomic_DNA"/>
</dbReference>
<gene>
    <name evidence="6" type="ORF">EVG20_g5373</name>
</gene>
<dbReference type="Pfam" id="PF00561">
    <property type="entry name" value="Abhydrolase_1"/>
    <property type="match status" value="1"/>
</dbReference>
<evidence type="ECO:0000256" key="2">
    <source>
        <dbReference type="ARBA" id="ARBA00022797"/>
    </source>
</evidence>
<dbReference type="InterPro" id="IPR000073">
    <property type="entry name" value="AB_hydrolase_1"/>
</dbReference>
<feature type="domain" description="Epoxide hydrolase N-terminal" evidence="5">
    <location>
        <begin position="6"/>
        <end position="56"/>
    </location>
</feature>
<dbReference type="PRINTS" id="PR00412">
    <property type="entry name" value="EPOXHYDRLASE"/>
</dbReference>